<feature type="non-terminal residue" evidence="6">
    <location>
        <position position="617"/>
    </location>
</feature>
<dbReference type="PANTHER" id="PTHR10982:SF21">
    <property type="entry name" value="FATTY ACID SYNTHASE SUBUNIT BETA"/>
    <property type="match status" value="1"/>
</dbReference>
<dbReference type="SUPFAM" id="SSF52151">
    <property type="entry name" value="FabD/lysophospholipase-like"/>
    <property type="match status" value="1"/>
</dbReference>
<keyword evidence="3 6" id="KW-0808">Transferase</keyword>
<sequence>MVFPRDRLSTELFHVGMKRGRMLVKGRTSKVGGGPVMDVTAEVDQPKTAYVFTGQGSQEPGMGMALYKQSAEARGIWDRANRHMLDTYDIDLLDIVRTNPKELTVYFHGKAGERIRNNYMALSKRVPNDSYMDGVKQAPLIPEISAQSISHTFRSSTGLLDATQFAQVVLAVFAMAAVTDMRAKGLVRSDAMFAGHSLGEYCALAALGDIFTLEGLLDTTFYRGLLMQSAVPRDEQGRFEFGMAAVDPSRVANGFGEDQLHLVVDAINAASPGLLEIVNYNVHGHQYVAAGTLTNLAVLRLVLDAISATGAPTAEAFSTVLAGPVGTKAVRGKATVPLRGIDVPFHSRQLLDGVSEFREALRTKFNCGTVSPDVLYRRYIPNLTAVPFEVSREYFEHVLELTGSPVMRRALDVWSDAQLEDAAEKARLAVELLVELLTFQFASPVQWIKTQDCLIHEAGVERLVEIGPSPVLCGMAAKTLQGAGPEDRQVSLLHFERDQDEIYYRHIHEEGEAAVAQAPAAASLPETPVEQPRAAPSPPVSQSSASQGAGEPIAEVPLQAFDVAHAVVAFKLKQPLGGISAQQTIKALVAGKSTLQNEIVGDLQKEFGSKMPDKPED</sequence>
<evidence type="ECO:0000313" key="7">
    <source>
        <dbReference type="Proteomes" id="UP001143981"/>
    </source>
</evidence>
<dbReference type="InterPro" id="IPR040899">
    <property type="entry name" value="Fas_alpha_ACP"/>
</dbReference>
<dbReference type="PANTHER" id="PTHR10982">
    <property type="entry name" value="MALONYL COA-ACYL CARRIER PROTEIN TRANSACYLASE"/>
    <property type="match status" value="1"/>
</dbReference>
<dbReference type="EC" id="2.3.1.86" evidence="6"/>
<keyword evidence="6" id="KW-0012">Acyltransferase</keyword>
<feature type="region of interest" description="Disordered" evidence="4">
    <location>
        <begin position="516"/>
        <end position="549"/>
    </location>
</feature>
<dbReference type="GO" id="GO:0004321">
    <property type="term" value="F:fatty-acyl-CoA synthase activity"/>
    <property type="evidence" value="ECO:0007669"/>
    <property type="project" value="UniProtKB-EC"/>
</dbReference>
<dbReference type="PRINTS" id="PR01483">
    <property type="entry name" value="FASYNTHASE"/>
</dbReference>
<evidence type="ECO:0000256" key="1">
    <source>
        <dbReference type="ARBA" id="ARBA00022450"/>
    </source>
</evidence>
<dbReference type="GO" id="GO:0008897">
    <property type="term" value="F:holo-[acyl-carrier-protein] synthase activity"/>
    <property type="evidence" value="ECO:0007669"/>
    <property type="project" value="InterPro"/>
</dbReference>
<evidence type="ECO:0000256" key="4">
    <source>
        <dbReference type="SAM" id="MobiDB-lite"/>
    </source>
</evidence>
<dbReference type="OrthoDB" id="4251012at2759"/>
<evidence type="ECO:0000313" key="6">
    <source>
        <dbReference type="EMBL" id="KAJ1722908.1"/>
    </source>
</evidence>
<dbReference type="Pfam" id="PF18325">
    <property type="entry name" value="Fas_alpha_ACP"/>
    <property type="match status" value="1"/>
</dbReference>
<dbReference type="Proteomes" id="UP001143981">
    <property type="component" value="Unassembled WGS sequence"/>
</dbReference>
<dbReference type="InterPro" id="IPR014043">
    <property type="entry name" value="Acyl_transferase_dom"/>
</dbReference>
<dbReference type="GO" id="GO:0005835">
    <property type="term" value="C:fatty acid synthase complex"/>
    <property type="evidence" value="ECO:0007669"/>
    <property type="project" value="InterPro"/>
</dbReference>
<feature type="compositionally biased region" description="Low complexity" evidence="4">
    <location>
        <begin position="540"/>
        <end position="549"/>
    </location>
</feature>
<dbReference type="Pfam" id="PF00698">
    <property type="entry name" value="Acyl_transf_1"/>
    <property type="match status" value="1"/>
</dbReference>
<dbReference type="Gene3D" id="3.30.70.2430">
    <property type="match status" value="1"/>
</dbReference>
<dbReference type="InterPro" id="IPR003965">
    <property type="entry name" value="Fatty_acid_synthase"/>
</dbReference>
<dbReference type="GO" id="GO:0006633">
    <property type="term" value="P:fatty acid biosynthetic process"/>
    <property type="evidence" value="ECO:0007669"/>
    <property type="project" value="InterPro"/>
</dbReference>
<dbReference type="Gene3D" id="3.90.25.70">
    <property type="match status" value="1"/>
</dbReference>
<dbReference type="Gene3D" id="6.10.60.10">
    <property type="match status" value="1"/>
</dbReference>
<dbReference type="FunFam" id="3.90.25.70:FF:000001">
    <property type="entry name" value="Fatty acid synthase subunit alpha"/>
    <property type="match status" value="1"/>
</dbReference>
<gene>
    <name evidence="6" type="primary">FAS2</name>
    <name evidence="6" type="ORF">LPJ61_005878</name>
</gene>
<accession>A0A9W8CT84</accession>
<feature type="domain" description="Malonyl-CoA:ACP transacylase (MAT)" evidence="5">
    <location>
        <begin position="51"/>
        <end position="495"/>
    </location>
</feature>
<dbReference type="SMART" id="SM00827">
    <property type="entry name" value="PKS_AT"/>
    <property type="match status" value="1"/>
</dbReference>
<dbReference type="Gene3D" id="3.40.366.10">
    <property type="entry name" value="Malonyl-Coenzyme A Acyl Carrier Protein, domain 2"/>
    <property type="match status" value="1"/>
</dbReference>
<dbReference type="GO" id="GO:0004312">
    <property type="term" value="F:fatty acid synthase activity"/>
    <property type="evidence" value="ECO:0007669"/>
    <property type="project" value="InterPro"/>
</dbReference>
<evidence type="ECO:0000259" key="5">
    <source>
        <dbReference type="SMART" id="SM00827"/>
    </source>
</evidence>
<name>A0A9W8CT84_9FUNG</name>
<dbReference type="EMBL" id="JANBOI010002295">
    <property type="protein sequence ID" value="KAJ1722908.1"/>
    <property type="molecule type" value="Genomic_DNA"/>
</dbReference>
<dbReference type="InterPro" id="IPR001227">
    <property type="entry name" value="Ac_transferase_dom_sf"/>
</dbReference>
<dbReference type="Gene3D" id="6.10.140.1400">
    <property type="match status" value="1"/>
</dbReference>
<comment type="caution">
    <text evidence="6">The sequence shown here is derived from an EMBL/GenBank/DDBJ whole genome shotgun (WGS) entry which is preliminary data.</text>
</comment>
<evidence type="ECO:0000256" key="2">
    <source>
        <dbReference type="ARBA" id="ARBA00022553"/>
    </source>
</evidence>
<dbReference type="InterPro" id="IPR050830">
    <property type="entry name" value="Fungal_FAS"/>
</dbReference>
<keyword evidence="2" id="KW-0597">Phosphoprotein</keyword>
<protein>
    <submittedName>
        <fullName evidence="6">3-oxoacyl-[acyl-carrier-protein] synthase</fullName>
        <ecNumber evidence="6">2.3.1.86</ecNumber>
    </submittedName>
</protein>
<organism evidence="6 7">
    <name type="scientific">Coemansia biformis</name>
    <dbReference type="NCBI Taxonomy" id="1286918"/>
    <lineage>
        <taxon>Eukaryota</taxon>
        <taxon>Fungi</taxon>
        <taxon>Fungi incertae sedis</taxon>
        <taxon>Zoopagomycota</taxon>
        <taxon>Kickxellomycotina</taxon>
        <taxon>Kickxellomycetes</taxon>
        <taxon>Kickxellales</taxon>
        <taxon>Kickxellaceae</taxon>
        <taxon>Coemansia</taxon>
    </lineage>
</organism>
<dbReference type="AlphaFoldDB" id="A0A9W8CT84"/>
<keyword evidence="1" id="KW-0596">Phosphopantetheine</keyword>
<keyword evidence="7" id="KW-1185">Reference proteome</keyword>
<dbReference type="InterPro" id="IPR016035">
    <property type="entry name" value="Acyl_Trfase/lysoPLipase"/>
</dbReference>
<evidence type="ECO:0000256" key="3">
    <source>
        <dbReference type="ARBA" id="ARBA00022679"/>
    </source>
</evidence>
<reference evidence="6" key="1">
    <citation type="submission" date="2022-07" db="EMBL/GenBank/DDBJ databases">
        <title>Phylogenomic reconstructions and comparative analyses of Kickxellomycotina fungi.</title>
        <authorList>
            <person name="Reynolds N.K."/>
            <person name="Stajich J.E."/>
            <person name="Barry K."/>
            <person name="Grigoriev I.V."/>
            <person name="Crous P."/>
            <person name="Smith M.E."/>
        </authorList>
    </citation>
    <scope>NUCLEOTIDE SEQUENCE</scope>
    <source>
        <strain evidence="6">BCRC 34381</strain>
    </source>
</reference>
<proteinExistence type="predicted"/>